<name>A0ABQ5ZLM1_9HYPH</name>
<comment type="caution">
    <text evidence="1">The sequence shown here is derived from an EMBL/GenBank/DDBJ whole genome shotgun (WGS) entry which is preliminary data.</text>
</comment>
<accession>A0ABQ5ZLM1</accession>
<evidence type="ECO:0000313" key="2">
    <source>
        <dbReference type="Proteomes" id="UP001156702"/>
    </source>
</evidence>
<protein>
    <submittedName>
        <fullName evidence="1">Uncharacterized protein</fullName>
    </submittedName>
</protein>
<organism evidence="1 2">
    <name type="scientific">Shinella yambaruensis</name>
    <dbReference type="NCBI Taxonomy" id="415996"/>
    <lineage>
        <taxon>Bacteria</taxon>
        <taxon>Pseudomonadati</taxon>
        <taxon>Pseudomonadota</taxon>
        <taxon>Alphaproteobacteria</taxon>
        <taxon>Hyphomicrobiales</taxon>
        <taxon>Rhizobiaceae</taxon>
        <taxon>Shinella</taxon>
    </lineage>
</organism>
<sequence length="75" mass="8348">MLLVLVKGMGPSVDPGEWALLEDKLRAAAGRRFKLTHRVNNHYGSTSGAMSRELCGKWGAFNLDGRVRYCGVNRR</sequence>
<dbReference type="EMBL" id="BSOP01000030">
    <property type="protein sequence ID" value="GLR52639.1"/>
    <property type="molecule type" value="Genomic_DNA"/>
</dbReference>
<gene>
    <name evidence="1" type="ORF">GCM10007923_38530</name>
</gene>
<proteinExistence type="predicted"/>
<dbReference type="Proteomes" id="UP001156702">
    <property type="component" value="Unassembled WGS sequence"/>
</dbReference>
<keyword evidence="2" id="KW-1185">Reference proteome</keyword>
<evidence type="ECO:0000313" key="1">
    <source>
        <dbReference type="EMBL" id="GLR52639.1"/>
    </source>
</evidence>
<reference evidence="2" key="1">
    <citation type="journal article" date="2019" name="Int. J. Syst. Evol. Microbiol.">
        <title>The Global Catalogue of Microorganisms (GCM) 10K type strain sequencing project: providing services to taxonomists for standard genome sequencing and annotation.</title>
        <authorList>
            <consortium name="The Broad Institute Genomics Platform"/>
            <consortium name="The Broad Institute Genome Sequencing Center for Infectious Disease"/>
            <person name="Wu L."/>
            <person name="Ma J."/>
        </authorList>
    </citation>
    <scope>NUCLEOTIDE SEQUENCE [LARGE SCALE GENOMIC DNA]</scope>
    <source>
        <strain evidence="2">NBRC 102122</strain>
    </source>
</reference>